<dbReference type="InterPro" id="IPR050300">
    <property type="entry name" value="GDXG_lipolytic_enzyme"/>
</dbReference>
<dbReference type="InterPro" id="IPR013094">
    <property type="entry name" value="AB_hydrolase_3"/>
</dbReference>
<proteinExistence type="predicted"/>
<sequence length="358" mass="38955">MDHPSKPKLSIAEVLHLAFTILRTVSTASLTLLTATFRGKAGHELYFKHVAHTALRTMNERASARQIQAINPSTVEAYTAFAKAQGFEPNITSFSTTSAAKLLWLGKPEASNILLCLHGGGFVYPAAAQLKWCWDLRKQSHQEQDYAVALLAYSLAPDAQYPAQLSQAVASLRYLVEEKSKDPSKISIVGDSAGALLGLGVISHMLHPHPVIQPLTLAAPLAGIALISPWVTPRVLADSVKRNARKDVVSKRVLEKWSAYALGNAQEDLYNTPSAATAEWWTGIQTVVKDLILTAGRNEVLFDHIESFSTQLKSSSPSMSIVFANETHDQALMDPIIGIKEDCESSAAVKSWLVSKCQ</sequence>
<dbReference type="AlphaFoldDB" id="A0A1W2TNE9"/>
<evidence type="ECO:0000313" key="4">
    <source>
        <dbReference type="Proteomes" id="UP000054516"/>
    </source>
</evidence>
<dbReference type="InterPro" id="IPR029058">
    <property type="entry name" value="AB_hydrolase_fold"/>
</dbReference>
<dbReference type="STRING" id="77044.A0A1W2TNE9"/>
<dbReference type="EMBL" id="DF977486">
    <property type="protein sequence ID" value="GAP89891.1"/>
    <property type="molecule type" value="Genomic_DNA"/>
</dbReference>
<protein>
    <submittedName>
        <fullName evidence="3">Putative alpha beta hydrolase fold protein</fullName>
    </submittedName>
</protein>
<name>A0A1W2TNE9_ROSNE</name>
<dbReference type="SUPFAM" id="SSF53474">
    <property type="entry name" value="alpha/beta-Hydrolases"/>
    <property type="match status" value="1"/>
</dbReference>
<keyword evidence="1 3" id="KW-0378">Hydrolase</keyword>
<dbReference type="PANTHER" id="PTHR48081:SF31">
    <property type="entry name" value="STERYL ACETYL HYDROLASE MUG81-RELATED"/>
    <property type="match status" value="1"/>
</dbReference>
<dbReference type="OMA" id="SPWCSLT"/>
<evidence type="ECO:0000256" key="1">
    <source>
        <dbReference type="ARBA" id="ARBA00022801"/>
    </source>
</evidence>
<dbReference type="Pfam" id="PF07859">
    <property type="entry name" value="Abhydrolase_3"/>
    <property type="match status" value="1"/>
</dbReference>
<keyword evidence="4" id="KW-1185">Reference proteome</keyword>
<dbReference type="Gene3D" id="3.40.50.1820">
    <property type="entry name" value="alpha/beta hydrolase"/>
    <property type="match status" value="1"/>
</dbReference>
<evidence type="ECO:0000313" key="3">
    <source>
        <dbReference type="EMBL" id="GAP89891.1"/>
    </source>
</evidence>
<dbReference type="OrthoDB" id="2152029at2759"/>
<gene>
    <name evidence="3" type="ORF">SAMD00023353_4100120</name>
</gene>
<dbReference type="GO" id="GO:0016787">
    <property type="term" value="F:hydrolase activity"/>
    <property type="evidence" value="ECO:0007669"/>
    <property type="project" value="UniProtKB-KW"/>
</dbReference>
<reference evidence="3" key="1">
    <citation type="submission" date="2016-03" db="EMBL/GenBank/DDBJ databases">
        <title>Draft genome sequence of Rosellinia necatrix.</title>
        <authorList>
            <person name="Kanematsu S."/>
        </authorList>
    </citation>
    <scope>NUCLEOTIDE SEQUENCE [LARGE SCALE GENOMIC DNA]</scope>
    <source>
        <strain evidence="3">W97</strain>
    </source>
</reference>
<organism evidence="3">
    <name type="scientific">Rosellinia necatrix</name>
    <name type="common">White root-rot fungus</name>
    <dbReference type="NCBI Taxonomy" id="77044"/>
    <lineage>
        <taxon>Eukaryota</taxon>
        <taxon>Fungi</taxon>
        <taxon>Dikarya</taxon>
        <taxon>Ascomycota</taxon>
        <taxon>Pezizomycotina</taxon>
        <taxon>Sordariomycetes</taxon>
        <taxon>Xylariomycetidae</taxon>
        <taxon>Xylariales</taxon>
        <taxon>Xylariaceae</taxon>
        <taxon>Rosellinia</taxon>
    </lineage>
</organism>
<accession>A0A1W2TNE9</accession>
<feature type="domain" description="Alpha/beta hydrolase fold-3" evidence="2">
    <location>
        <begin position="114"/>
        <end position="328"/>
    </location>
</feature>
<dbReference type="Proteomes" id="UP000054516">
    <property type="component" value="Unassembled WGS sequence"/>
</dbReference>
<dbReference type="PANTHER" id="PTHR48081">
    <property type="entry name" value="AB HYDROLASE SUPERFAMILY PROTEIN C4A8.06C"/>
    <property type="match status" value="1"/>
</dbReference>
<evidence type="ECO:0000259" key="2">
    <source>
        <dbReference type="Pfam" id="PF07859"/>
    </source>
</evidence>